<dbReference type="RefSeq" id="WP_206853901.1">
    <property type="nucleotide sequence ID" value="NZ_CP147250.1"/>
</dbReference>
<evidence type="ECO:0000313" key="2">
    <source>
        <dbReference type="Proteomes" id="UP000664360"/>
    </source>
</evidence>
<reference evidence="1 2" key="1">
    <citation type="submission" date="2024-03" db="EMBL/GenBank/DDBJ databases">
        <title>The Genome Sequence of Enterococcus sp. DIV1094.</title>
        <authorList>
            <consortium name="The Broad Institute Genomics Platform"/>
            <consortium name="The Broad Institute Microbial Omics Core"/>
            <consortium name="The Broad Institute Genomic Center for Infectious Diseases"/>
            <person name="Earl A."/>
            <person name="Manson A."/>
            <person name="Gilmore M."/>
            <person name="Schwartman J."/>
            <person name="Shea T."/>
            <person name="Abouelleil A."/>
            <person name="Cao P."/>
            <person name="Chapman S."/>
            <person name="Cusick C."/>
            <person name="Young S."/>
            <person name="Neafsey D."/>
            <person name="Nusbaum C."/>
            <person name="Birren B."/>
        </authorList>
    </citation>
    <scope>NUCLEOTIDE SEQUENCE [LARGE SCALE GENOMIC DNA]</scope>
    <source>
        <strain evidence="1 2">DIV1094</strain>
    </source>
</reference>
<dbReference type="InterPro" id="IPR054275">
    <property type="entry name" value="DUF7006"/>
</dbReference>
<accession>A0ABZ2SUD5</accession>
<sequence>MIKKVQVTPTTYLKNYDELCHLQDFPLIQQVCVELHQRFIGICQTTYDNILEQFAELLEIDAQLQMFLDFLQHDFFEETGLSEEEVVEMILKDKNVYYRLLTGIATNQKVPKGLIYLSEK</sequence>
<organism evidence="1 2">
    <name type="scientific">Candidatus Enterococcus mangumiae</name>
    <dbReference type="NCBI Taxonomy" id="2230878"/>
    <lineage>
        <taxon>Bacteria</taxon>
        <taxon>Bacillati</taxon>
        <taxon>Bacillota</taxon>
        <taxon>Bacilli</taxon>
        <taxon>Lactobacillales</taxon>
        <taxon>Enterococcaceae</taxon>
        <taxon>Enterococcus</taxon>
    </lineage>
</organism>
<dbReference type="EMBL" id="CP147250">
    <property type="protein sequence ID" value="WYJ79349.1"/>
    <property type="molecule type" value="Genomic_DNA"/>
</dbReference>
<dbReference type="Pfam" id="PF22652">
    <property type="entry name" value="DUF7006"/>
    <property type="match status" value="1"/>
</dbReference>
<name>A0ABZ2SUD5_9ENTE</name>
<protein>
    <submittedName>
        <fullName evidence="1">Uncharacterized protein</fullName>
    </submittedName>
</protein>
<proteinExistence type="predicted"/>
<gene>
    <name evidence="1" type="ORF">DOK79_000861</name>
</gene>
<keyword evidence="2" id="KW-1185">Reference proteome</keyword>
<evidence type="ECO:0000313" key="1">
    <source>
        <dbReference type="EMBL" id="WYJ79349.1"/>
    </source>
</evidence>
<dbReference type="Proteomes" id="UP000664360">
    <property type="component" value="Chromosome"/>
</dbReference>